<proteinExistence type="inferred from homology"/>
<dbReference type="Proteomes" id="UP001156389">
    <property type="component" value="Unassembled WGS sequence"/>
</dbReference>
<evidence type="ECO:0000256" key="1">
    <source>
        <dbReference type="ARBA" id="ARBA00007553"/>
    </source>
</evidence>
<dbReference type="PANTHER" id="PTHR11022:SF41">
    <property type="entry name" value="PEPTIDOGLYCAN-RECOGNITION PROTEIN LC-RELATED"/>
    <property type="match status" value="1"/>
</dbReference>
<evidence type="ECO:0000259" key="2">
    <source>
        <dbReference type="SMART" id="SM00644"/>
    </source>
</evidence>
<comment type="caution">
    <text evidence="4">The sequence shown here is derived from an EMBL/GenBank/DDBJ whole genome shotgun (WGS) entry which is preliminary data.</text>
</comment>
<feature type="domain" description="Peptidoglycan recognition protein family" evidence="3">
    <location>
        <begin position="47"/>
        <end position="202"/>
    </location>
</feature>
<reference evidence="4 5" key="1">
    <citation type="submission" date="2021-10" db="EMBL/GenBank/DDBJ databases">
        <title>Streptomyces gossypii sp. nov., isolated from soil collected from cotton field.</title>
        <authorList>
            <person name="Ge X."/>
            <person name="Chen X."/>
            <person name="Liu W."/>
        </authorList>
    </citation>
    <scope>NUCLEOTIDE SEQUENCE [LARGE SCALE GENOMIC DNA]</scope>
    <source>
        <strain evidence="4 5">N2-109</strain>
    </source>
</reference>
<gene>
    <name evidence="4" type="ORF">LHJ74_07265</name>
</gene>
<dbReference type="Gene3D" id="1.10.101.10">
    <property type="entry name" value="PGBD-like superfamily/PGBD"/>
    <property type="match status" value="1"/>
</dbReference>
<dbReference type="CDD" id="cd06583">
    <property type="entry name" value="PGRP"/>
    <property type="match status" value="1"/>
</dbReference>
<dbReference type="SUPFAM" id="SSF47090">
    <property type="entry name" value="PGBD-like"/>
    <property type="match status" value="1"/>
</dbReference>
<dbReference type="RefSeq" id="WP_260216722.1">
    <property type="nucleotide sequence ID" value="NZ_JAJAGO010000003.1"/>
</dbReference>
<dbReference type="SUPFAM" id="SSF55846">
    <property type="entry name" value="N-acetylmuramoyl-L-alanine amidase-like"/>
    <property type="match status" value="1"/>
</dbReference>
<protein>
    <submittedName>
        <fullName evidence="4">N-acetylmuramoyl-L-alanine amidase</fullName>
    </submittedName>
</protein>
<dbReference type="Pfam" id="PF01510">
    <property type="entry name" value="Amidase_2"/>
    <property type="match status" value="1"/>
</dbReference>
<name>A0ABT2JQT3_9ACTN</name>
<evidence type="ECO:0000313" key="5">
    <source>
        <dbReference type="Proteomes" id="UP001156389"/>
    </source>
</evidence>
<dbReference type="InterPro" id="IPR006619">
    <property type="entry name" value="PGRP_domain_met/bac"/>
</dbReference>
<dbReference type="EMBL" id="JAJAGO010000003">
    <property type="protein sequence ID" value="MCT2589720.1"/>
    <property type="molecule type" value="Genomic_DNA"/>
</dbReference>
<dbReference type="InterPro" id="IPR036365">
    <property type="entry name" value="PGBD-like_sf"/>
</dbReference>
<sequence>MAVQPHFDRRALLRGGLTVGAAGALGLTGAGLASAATRSTGAAAPEPRVYTTAEWGARPPSSGINILDHVPTYVVVHHTASPGNSEDYSLEHAMEICRNIQTYHMDSNGWADSGQQFTNSRGGFVLEGRHESLDVVRGGTRHVQGANVGGHNSEIIGIENEGLYTEVDVPKALWDSLVGLVAWIAGQYGRPVEHIMGHRDFNSTECPGEVLYGRLQELRDAVAGTLGVRSVAPAVWPLLRPGDTGARVRAAQHLLRAKGFADLPVDGVFGASTRRAVATLADTHDIEQHACAALHHSKVDETGYLGSDLWPLITPGRVRAGGTDEVAKAVETLRRSAGRERAGAGSELSTLDWKRLLA</sequence>
<keyword evidence="5" id="KW-1185">Reference proteome</keyword>
<evidence type="ECO:0000259" key="3">
    <source>
        <dbReference type="SMART" id="SM00701"/>
    </source>
</evidence>
<evidence type="ECO:0000313" key="4">
    <source>
        <dbReference type="EMBL" id="MCT2589720.1"/>
    </source>
</evidence>
<dbReference type="SMART" id="SM00644">
    <property type="entry name" value="Ami_2"/>
    <property type="match status" value="1"/>
</dbReference>
<accession>A0ABT2JQT3</accession>
<dbReference type="PANTHER" id="PTHR11022">
    <property type="entry name" value="PEPTIDOGLYCAN RECOGNITION PROTEIN"/>
    <property type="match status" value="1"/>
</dbReference>
<feature type="domain" description="N-acetylmuramoyl-L-alanine amidase" evidence="2">
    <location>
        <begin position="59"/>
        <end position="208"/>
    </location>
</feature>
<dbReference type="InterPro" id="IPR036366">
    <property type="entry name" value="PGBDSf"/>
</dbReference>
<organism evidence="4 5">
    <name type="scientific">Streptomyces gossypii</name>
    <dbReference type="NCBI Taxonomy" id="2883101"/>
    <lineage>
        <taxon>Bacteria</taxon>
        <taxon>Bacillati</taxon>
        <taxon>Actinomycetota</taxon>
        <taxon>Actinomycetes</taxon>
        <taxon>Kitasatosporales</taxon>
        <taxon>Streptomycetaceae</taxon>
        <taxon>Streptomyces</taxon>
    </lineage>
</organism>
<dbReference type="InterPro" id="IPR002502">
    <property type="entry name" value="Amidase_domain"/>
</dbReference>
<dbReference type="Gene3D" id="3.40.80.10">
    <property type="entry name" value="Peptidoglycan recognition protein-like"/>
    <property type="match status" value="1"/>
</dbReference>
<dbReference type="InterPro" id="IPR036505">
    <property type="entry name" value="Amidase/PGRP_sf"/>
</dbReference>
<dbReference type="PROSITE" id="PS51318">
    <property type="entry name" value="TAT"/>
    <property type="match status" value="1"/>
</dbReference>
<dbReference type="SMART" id="SM00701">
    <property type="entry name" value="PGRP"/>
    <property type="match status" value="1"/>
</dbReference>
<dbReference type="InterPro" id="IPR015510">
    <property type="entry name" value="PGRP"/>
</dbReference>
<comment type="similarity">
    <text evidence="1">Belongs to the N-acetylmuramoyl-L-alanine amidase 2 family.</text>
</comment>
<dbReference type="InterPro" id="IPR002477">
    <property type="entry name" value="Peptidoglycan-bd-like"/>
</dbReference>
<dbReference type="Pfam" id="PF01471">
    <property type="entry name" value="PG_binding_1"/>
    <property type="match status" value="1"/>
</dbReference>
<dbReference type="InterPro" id="IPR006311">
    <property type="entry name" value="TAT_signal"/>
</dbReference>